<evidence type="ECO:0000313" key="9">
    <source>
        <dbReference type="EMBL" id="OQR93515.1"/>
    </source>
</evidence>
<evidence type="ECO:0000256" key="2">
    <source>
        <dbReference type="ARBA" id="ARBA00009544"/>
    </source>
</evidence>
<comment type="subcellular location">
    <subcellularLocation>
        <location evidence="1 6">Secreted</location>
    </subcellularLocation>
</comment>
<keyword evidence="3 6" id="KW-0964">Secreted</keyword>
<dbReference type="GO" id="GO:0005576">
    <property type="term" value="C:extracellular region"/>
    <property type="evidence" value="ECO:0007669"/>
    <property type="project" value="UniProtKB-SubCell"/>
</dbReference>
<dbReference type="OrthoDB" id="76892at2759"/>
<keyword evidence="5 6" id="KW-1015">Disulfide bond</keyword>
<evidence type="ECO:0000256" key="4">
    <source>
        <dbReference type="ARBA" id="ARBA00022978"/>
    </source>
</evidence>
<dbReference type="EMBL" id="JNBR01000404">
    <property type="protein sequence ID" value="OQR93515.1"/>
    <property type="molecule type" value="Genomic_DNA"/>
</dbReference>
<evidence type="ECO:0000256" key="3">
    <source>
        <dbReference type="ARBA" id="ARBA00022525"/>
    </source>
</evidence>
<dbReference type="EMBL" id="KM038414">
    <property type="protein sequence ID" value="AIG55875.1"/>
    <property type="molecule type" value="Genomic_DNA"/>
</dbReference>
<evidence type="ECO:0000313" key="10">
    <source>
        <dbReference type="Proteomes" id="UP000243579"/>
    </source>
</evidence>
<name>A0A0A7CN34_ACHHY</name>
<dbReference type="PROSITE" id="PS51257">
    <property type="entry name" value="PROKAR_LIPOPROTEIN"/>
    <property type="match status" value="1"/>
</dbReference>
<evidence type="ECO:0000256" key="7">
    <source>
        <dbReference type="SAM" id="SignalP"/>
    </source>
</evidence>
<comment type="function">
    <text evidence="6">Induces local and distal defense responses (incompatible hypersensitive reaction) in plants from the solanaceae and cruciferae families. Elicits leaf necrosis and causes the accumulation of pathogenesis-related proteins. Might interact with the lipidic molecules of the plasma membrane.</text>
</comment>
<dbReference type="Pfam" id="PF00964">
    <property type="entry name" value="Elicitin"/>
    <property type="match status" value="1"/>
</dbReference>
<feature type="chain" id="PRO_5002026801" description="Elicitin" evidence="7">
    <location>
        <begin position="21"/>
        <end position="155"/>
    </location>
</feature>
<protein>
    <recommendedName>
        <fullName evidence="6">Elicitin</fullName>
    </recommendedName>
</protein>
<organism evidence="8">
    <name type="scientific">Achlya hypogyna</name>
    <name type="common">Oomycete</name>
    <name type="synonym">Protoachlya hypogyna</name>
    <dbReference type="NCBI Taxonomy" id="1202772"/>
    <lineage>
        <taxon>Eukaryota</taxon>
        <taxon>Sar</taxon>
        <taxon>Stramenopiles</taxon>
        <taxon>Oomycota</taxon>
        <taxon>Saprolegniomycetes</taxon>
        <taxon>Saprolegniales</taxon>
        <taxon>Achlyaceae</taxon>
        <taxon>Achlya</taxon>
    </lineage>
</organism>
<comment type="similarity">
    <text evidence="2 6">Belongs to the elicitin family.</text>
</comment>
<dbReference type="InterPro" id="IPR002200">
    <property type="entry name" value="Elicitin"/>
</dbReference>
<evidence type="ECO:0000256" key="1">
    <source>
        <dbReference type="ARBA" id="ARBA00004613"/>
    </source>
</evidence>
<keyword evidence="10" id="KW-1185">Reference proteome</keyword>
<evidence type="ECO:0000313" key="8">
    <source>
        <dbReference type="EMBL" id="AIG55875.1"/>
    </source>
</evidence>
<dbReference type="InterPro" id="IPR036470">
    <property type="entry name" value="Elicitin_sf"/>
</dbReference>
<gene>
    <name evidence="9" type="ORF">ACHHYP_02459</name>
</gene>
<feature type="signal peptide" evidence="7">
    <location>
        <begin position="1"/>
        <end position="20"/>
    </location>
</feature>
<dbReference type="Proteomes" id="UP000243579">
    <property type="component" value="Unassembled WGS sequence"/>
</dbReference>
<sequence>MTRIALIFIALAHAMAVVAGVACTSAILVPVLLPVLGKPSYANCQKDSGVTLSLTGTLPSSEKLAIIGNTTSCVAFYNDVEAAVSKSGVDCTVNGAPVSEFLGTSITSFLINLNAYMGSTTSPPSSGSTPKSTSAATAIALPGGLLVFITAQIWL</sequence>
<reference evidence="8 10" key="1">
    <citation type="journal article" date="2014" name="Genome Biol. Evol.">
        <title>The secreted proteins of Achlya hypogyna and Thraustotheca clavata identify the ancestral oomycete secretome and reveal gene acquisitions by horizontal gene transfer.</title>
        <authorList>
            <person name="Misner I."/>
            <person name="Blouin N."/>
            <person name="Leonard G."/>
            <person name="Richards T.A."/>
            <person name="Lane C.E."/>
        </authorList>
    </citation>
    <scope>NUCLEOTIDE SEQUENCE</scope>
    <source>
        <strain evidence="8 10">ATCC 48635</strain>
    </source>
</reference>
<dbReference type="Gene3D" id="1.10.239.10">
    <property type="entry name" value="Elicitin domain"/>
    <property type="match status" value="1"/>
</dbReference>
<dbReference type="SUPFAM" id="SSF48647">
    <property type="entry name" value="Fungal elicitin"/>
    <property type="match status" value="1"/>
</dbReference>
<evidence type="ECO:0000256" key="6">
    <source>
        <dbReference type="RuleBase" id="RU368111"/>
    </source>
</evidence>
<accession>A0A0A7CN34</accession>
<dbReference type="GO" id="GO:0052040">
    <property type="term" value="P:symbiont-mediated perturbation of host programmed cell death"/>
    <property type="evidence" value="ECO:0007669"/>
    <property type="project" value="UniProtKB-UniRule"/>
</dbReference>
<keyword evidence="4 6" id="KW-0928">Hypersensitive response elicitation</keyword>
<keyword evidence="7" id="KW-0732">Signal</keyword>
<proteinExistence type="inferred from homology"/>
<dbReference type="AlphaFoldDB" id="A0A0A7CN34"/>
<evidence type="ECO:0000256" key="5">
    <source>
        <dbReference type="ARBA" id="ARBA00023157"/>
    </source>
</evidence>